<evidence type="ECO:0000313" key="2">
    <source>
        <dbReference type="EMBL" id="MDR7089626.1"/>
    </source>
</evidence>
<name>A0ABU1UWS2_9GAMM</name>
<dbReference type="Proteomes" id="UP001253595">
    <property type="component" value="Unassembled WGS sequence"/>
</dbReference>
<gene>
    <name evidence="2" type="ORF">J2X05_001632</name>
</gene>
<proteinExistence type="predicted"/>
<feature type="transmembrane region" description="Helical" evidence="1">
    <location>
        <begin position="12"/>
        <end position="38"/>
    </location>
</feature>
<evidence type="ECO:0008006" key="4">
    <source>
        <dbReference type="Google" id="ProtNLM"/>
    </source>
</evidence>
<comment type="caution">
    <text evidence="2">The sequence shown here is derived from an EMBL/GenBank/DDBJ whole genome shotgun (WGS) entry which is preliminary data.</text>
</comment>
<keyword evidence="1" id="KW-1133">Transmembrane helix</keyword>
<accession>A0ABU1UWS2</accession>
<dbReference type="EMBL" id="JAVDVX010000002">
    <property type="protein sequence ID" value="MDR7089626.1"/>
    <property type="molecule type" value="Genomic_DNA"/>
</dbReference>
<evidence type="ECO:0000313" key="3">
    <source>
        <dbReference type="Proteomes" id="UP001253595"/>
    </source>
</evidence>
<keyword evidence="1" id="KW-0812">Transmembrane</keyword>
<evidence type="ECO:0000256" key="1">
    <source>
        <dbReference type="SAM" id="Phobius"/>
    </source>
</evidence>
<dbReference type="RefSeq" id="WP_310071020.1">
    <property type="nucleotide sequence ID" value="NZ_JAVDVX010000002.1"/>
</dbReference>
<feature type="transmembrane region" description="Helical" evidence="1">
    <location>
        <begin position="58"/>
        <end position="77"/>
    </location>
</feature>
<reference evidence="2 3" key="1">
    <citation type="submission" date="2023-07" db="EMBL/GenBank/DDBJ databases">
        <title>Sorghum-associated microbial communities from plants grown in Nebraska, USA.</title>
        <authorList>
            <person name="Schachtman D."/>
        </authorList>
    </citation>
    <scope>NUCLEOTIDE SEQUENCE [LARGE SCALE GENOMIC DNA]</scope>
    <source>
        <strain evidence="2 3">BE190</strain>
    </source>
</reference>
<keyword evidence="1" id="KW-0472">Membrane</keyword>
<protein>
    <recommendedName>
        <fullName evidence="4">DUF4760 domain-containing protein</fullName>
    </recommendedName>
</protein>
<keyword evidence="3" id="KW-1185">Reference proteome</keyword>
<organism evidence="2 3">
    <name type="scientific">Cellvibrio fibrivorans</name>
    <dbReference type="NCBI Taxonomy" id="126350"/>
    <lineage>
        <taxon>Bacteria</taxon>
        <taxon>Pseudomonadati</taxon>
        <taxon>Pseudomonadota</taxon>
        <taxon>Gammaproteobacteria</taxon>
        <taxon>Cellvibrionales</taxon>
        <taxon>Cellvibrionaceae</taxon>
        <taxon>Cellvibrio</taxon>
    </lineage>
</organism>
<sequence length="242" mass="28126">MKSLKTYVKYLIYCALIIMGVSLLVSILIWLLSFSLWVTVLTTKEYGYAYELKDNVQTAVVSVCGAILVAFCAFFGVRSQNLSAEKRHNIDLNRSLRKDLYFEVCTSFSQRYEYLINFSNPLIAEGDREKLMNNKSEGLFKMQMVASAELIKKMLEAEEEWAKSLFDIKFNIINKPTCHLEKVIEVMERVQPYVIKVAEFNVLARRDLKEDFPDESEYMKIIETSFNGMPIFLKKLKHEVEC</sequence>